<keyword evidence="1" id="KW-0813">Transport</keyword>
<evidence type="ECO:0000313" key="7">
    <source>
        <dbReference type="Proteomes" id="UP000823521"/>
    </source>
</evidence>
<dbReference type="PROSITE" id="PS00211">
    <property type="entry name" value="ABC_TRANSPORTER_1"/>
    <property type="match status" value="1"/>
</dbReference>
<dbReference type="EMBL" id="WVUH01000418">
    <property type="protein sequence ID" value="MBO4210165.1"/>
    <property type="molecule type" value="Genomic_DNA"/>
</dbReference>
<proteinExistence type="predicted"/>
<evidence type="ECO:0000313" key="6">
    <source>
        <dbReference type="EMBL" id="MBO4210165.1"/>
    </source>
</evidence>
<keyword evidence="2" id="KW-0677">Repeat</keyword>
<keyword evidence="7" id="KW-1185">Reference proteome</keyword>
<evidence type="ECO:0000256" key="4">
    <source>
        <dbReference type="ARBA" id="ARBA00022840"/>
    </source>
</evidence>
<reference evidence="6 7" key="1">
    <citation type="submission" date="2019-12" db="EMBL/GenBank/DDBJ databases">
        <title>Whole genome sequencing of endophytic Actinobacterium Micromonospora sp. MPMI6T.</title>
        <authorList>
            <person name="Evv R."/>
            <person name="Podile A.R."/>
        </authorList>
    </citation>
    <scope>NUCLEOTIDE SEQUENCE [LARGE SCALE GENOMIC DNA]</scope>
    <source>
        <strain evidence="6 7">MPMI6</strain>
    </source>
</reference>
<dbReference type="Pfam" id="PF00005">
    <property type="entry name" value="ABC_tran"/>
    <property type="match status" value="2"/>
</dbReference>
<evidence type="ECO:0000259" key="5">
    <source>
        <dbReference type="PROSITE" id="PS50893"/>
    </source>
</evidence>
<evidence type="ECO:0000256" key="3">
    <source>
        <dbReference type="ARBA" id="ARBA00022741"/>
    </source>
</evidence>
<evidence type="ECO:0000256" key="2">
    <source>
        <dbReference type="ARBA" id="ARBA00022737"/>
    </source>
</evidence>
<keyword evidence="3" id="KW-0547">Nucleotide-binding</keyword>
<dbReference type="GO" id="GO:0005524">
    <property type="term" value="F:ATP binding"/>
    <property type="evidence" value="ECO:0007669"/>
    <property type="project" value="UniProtKB-KW"/>
</dbReference>
<comment type="caution">
    <text evidence="6">The sequence shown here is derived from an EMBL/GenBank/DDBJ whole genome shotgun (WGS) entry which is preliminary data.</text>
</comment>
<dbReference type="Proteomes" id="UP000823521">
    <property type="component" value="Unassembled WGS sequence"/>
</dbReference>
<dbReference type="SMART" id="SM00382">
    <property type="entry name" value="AAA"/>
    <property type="match status" value="2"/>
</dbReference>
<dbReference type="InterPro" id="IPR003593">
    <property type="entry name" value="AAA+_ATPase"/>
</dbReference>
<dbReference type="PANTHER" id="PTHR43790">
    <property type="entry name" value="CARBOHYDRATE TRANSPORT ATP-BINDING PROTEIN MG119-RELATED"/>
    <property type="match status" value="1"/>
</dbReference>
<dbReference type="PANTHER" id="PTHR43790:SF9">
    <property type="entry name" value="GALACTOFURANOSE TRANSPORTER ATP-BINDING PROTEIN YTFR"/>
    <property type="match status" value="1"/>
</dbReference>
<keyword evidence="4 6" id="KW-0067">ATP-binding</keyword>
<dbReference type="RefSeq" id="WP_208817269.1">
    <property type="nucleotide sequence ID" value="NZ_WVUH01000418.1"/>
</dbReference>
<organism evidence="6 7">
    <name type="scientific">Micromonospora echinofusca</name>
    <dbReference type="NCBI Taxonomy" id="47858"/>
    <lineage>
        <taxon>Bacteria</taxon>
        <taxon>Bacillati</taxon>
        <taxon>Actinomycetota</taxon>
        <taxon>Actinomycetes</taxon>
        <taxon>Micromonosporales</taxon>
        <taxon>Micromonosporaceae</taxon>
        <taxon>Micromonospora</taxon>
    </lineage>
</organism>
<protein>
    <submittedName>
        <fullName evidence="6">ATP-binding cassette domain-containing protein</fullName>
    </submittedName>
</protein>
<dbReference type="CDD" id="cd03216">
    <property type="entry name" value="ABC_Carb_Monos_I"/>
    <property type="match status" value="1"/>
</dbReference>
<accession>A0ABS3W032</accession>
<dbReference type="SUPFAM" id="SSF52540">
    <property type="entry name" value="P-loop containing nucleoside triphosphate hydrolases"/>
    <property type="match status" value="2"/>
</dbReference>
<dbReference type="InterPro" id="IPR003439">
    <property type="entry name" value="ABC_transporter-like_ATP-bd"/>
</dbReference>
<dbReference type="InterPro" id="IPR017871">
    <property type="entry name" value="ABC_transporter-like_CS"/>
</dbReference>
<evidence type="ECO:0000256" key="1">
    <source>
        <dbReference type="ARBA" id="ARBA00022448"/>
    </source>
</evidence>
<sequence length="506" mass="53352">MTAVPGPDGVVIEGLVKRYGDTVALAGLNLAARSGEILGIAGPNGAGKSTLVKVLAGEVTPDAGTITVQGRPWSPQLGASRIAIVHQEPQLFPNLTVAENLLAGREGSRGGRPRLAPADVDMLRETDLLPFADHLLGDLPLALQQRTEIARALVRNADVFLFDEPNSALTEDESAELFARMHTIADSGRVVFLVTHRLAELAAHADRVAMIVDGSCAMVLAPPELTEERIARELVVGRAAVTRDDRADSRRDAVPLLALTGWTHHRAKFVDVTMQLGRGDIVAVVGVEGSGGRELVRSVAGFERTHGDATLAGRPVRSGGDVAFVAADRADSLFDNLSVGENLYIRQGPAIRRRLGLLKRSAATRLARQARSDFLVKTASLDTPIRALSGGNQQKVAIAAALALAPPVVVLEEPTRGVDISSKAEIYRLLRGFADAGGAVLLYCTEDSEVFDVADRAVVISAGRVAGELDCTEFSDAEMLAERIALLTAAIPVVGGSTHQSTGDAA</sequence>
<feature type="domain" description="ABC transporter" evidence="5">
    <location>
        <begin position="254"/>
        <end position="487"/>
    </location>
</feature>
<dbReference type="InterPro" id="IPR027417">
    <property type="entry name" value="P-loop_NTPase"/>
</dbReference>
<name>A0ABS3W032_MICEH</name>
<dbReference type="PROSITE" id="PS50893">
    <property type="entry name" value="ABC_TRANSPORTER_2"/>
    <property type="match status" value="2"/>
</dbReference>
<dbReference type="InterPro" id="IPR050107">
    <property type="entry name" value="ABC_carbohydrate_import_ATPase"/>
</dbReference>
<gene>
    <name evidence="6" type="ORF">GSF22_29845</name>
</gene>
<dbReference type="Gene3D" id="3.40.50.300">
    <property type="entry name" value="P-loop containing nucleotide triphosphate hydrolases"/>
    <property type="match status" value="2"/>
</dbReference>
<feature type="domain" description="ABC transporter" evidence="5">
    <location>
        <begin position="10"/>
        <end position="238"/>
    </location>
</feature>